<dbReference type="EMBL" id="JAFITA010000001">
    <property type="protein sequence ID" value="MBN4077295.1"/>
    <property type="molecule type" value="Genomic_DNA"/>
</dbReference>
<evidence type="ECO:0000313" key="10">
    <source>
        <dbReference type="Proteomes" id="UP000765003"/>
    </source>
</evidence>
<proteinExistence type="inferred from homology"/>
<evidence type="ECO:0000256" key="1">
    <source>
        <dbReference type="ARBA" id="ARBA00000677"/>
    </source>
</evidence>
<evidence type="ECO:0000256" key="3">
    <source>
        <dbReference type="ARBA" id="ARBA00009370"/>
    </source>
</evidence>
<dbReference type="GO" id="GO:0009003">
    <property type="term" value="F:signal peptidase activity"/>
    <property type="evidence" value="ECO:0007669"/>
    <property type="project" value="UniProtKB-EC"/>
</dbReference>
<comment type="similarity">
    <text evidence="3 7">Belongs to the peptidase S26 family.</text>
</comment>
<dbReference type="PROSITE" id="PS00501">
    <property type="entry name" value="SPASE_I_1"/>
    <property type="match status" value="1"/>
</dbReference>
<feature type="transmembrane region" description="Helical" evidence="7">
    <location>
        <begin position="164"/>
        <end position="185"/>
    </location>
</feature>
<comment type="subcellular location">
    <subcellularLocation>
        <location evidence="2">Cell membrane</location>
        <topology evidence="2">Single-pass type II membrane protein</topology>
    </subcellularLocation>
    <subcellularLocation>
        <location evidence="7">Membrane</location>
        <topology evidence="7">Single-pass type II membrane protein</topology>
    </subcellularLocation>
</comment>
<evidence type="ECO:0000313" key="9">
    <source>
        <dbReference type="EMBL" id="MBN4077295.1"/>
    </source>
</evidence>
<keyword evidence="7" id="KW-0472">Membrane</keyword>
<keyword evidence="7" id="KW-1133">Transmembrane helix</keyword>
<accession>A0ABS3AVA4</accession>
<dbReference type="InterPro" id="IPR000223">
    <property type="entry name" value="Pept_S26A_signal_pept_1"/>
</dbReference>
<name>A0ABS3AVA4_9FIRM</name>
<dbReference type="NCBIfam" id="TIGR02227">
    <property type="entry name" value="sigpep_I_bact"/>
    <property type="match status" value="1"/>
</dbReference>
<dbReference type="PROSITE" id="PS00761">
    <property type="entry name" value="SPASE_I_3"/>
    <property type="match status" value="1"/>
</dbReference>
<dbReference type="PANTHER" id="PTHR43390:SF1">
    <property type="entry name" value="CHLOROPLAST PROCESSING PEPTIDASE"/>
    <property type="match status" value="1"/>
</dbReference>
<dbReference type="Gene3D" id="2.10.109.10">
    <property type="entry name" value="Umud Fragment, subunit A"/>
    <property type="match status" value="1"/>
</dbReference>
<dbReference type="CDD" id="cd06530">
    <property type="entry name" value="S26_SPase_I"/>
    <property type="match status" value="1"/>
</dbReference>
<keyword evidence="10" id="KW-1185">Reference proteome</keyword>
<keyword evidence="7" id="KW-0812">Transmembrane</keyword>
<dbReference type="InterPro" id="IPR019756">
    <property type="entry name" value="Pept_S26A_signal_pept_1_Ser-AS"/>
</dbReference>
<dbReference type="SUPFAM" id="SSF51306">
    <property type="entry name" value="LexA/Signal peptidase"/>
    <property type="match status" value="1"/>
</dbReference>
<comment type="caution">
    <text evidence="9">The sequence shown here is derived from an EMBL/GenBank/DDBJ whole genome shotgun (WGS) entry which is preliminary data.</text>
</comment>
<comment type="catalytic activity">
    <reaction evidence="1 7">
        <text>Cleavage of hydrophobic, N-terminal signal or leader sequences from secreted and periplasmic proteins.</text>
        <dbReference type="EC" id="3.4.21.89"/>
    </reaction>
</comment>
<evidence type="ECO:0000259" key="8">
    <source>
        <dbReference type="Pfam" id="PF10502"/>
    </source>
</evidence>
<evidence type="ECO:0000256" key="5">
    <source>
        <dbReference type="ARBA" id="ARBA00022670"/>
    </source>
</evidence>
<organism evidence="9 10">
    <name type="scientific">Sulfobacillus acidophilus</name>
    <dbReference type="NCBI Taxonomy" id="53633"/>
    <lineage>
        <taxon>Bacteria</taxon>
        <taxon>Bacillati</taxon>
        <taxon>Bacillota</taxon>
        <taxon>Clostridia</taxon>
        <taxon>Eubacteriales</taxon>
        <taxon>Clostridiales Family XVII. Incertae Sedis</taxon>
        <taxon>Sulfobacillus</taxon>
    </lineage>
</organism>
<reference evidence="9" key="1">
    <citation type="submission" date="2021-02" db="EMBL/GenBank/DDBJ databases">
        <title>Activity-based single-cell genomes from oceanic crustal fluid captures similar information to metagenomic and metatranscriptomic surveys with orders of magnitude less sampling.</title>
        <authorList>
            <person name="D'Angelo T.S."/>
            <person name="Orcutt B.N."/>
        </authorList>
    </citation>
    <scope>NUCLEOTIDE SEQUENCE [LARGE SCALE GENOMIC DNA]</scope>
    <source>
        <strain evidence="9">AH-315-E05</strain>
    </source>
</reference>
<dbReference type="EC" id="3.4.21.89" evidence="4 7"/>
<dbReference type="InterPro" id="IPR036286">
    <property type="entry name" value="LexA/Signal_pep-like_sf"/>
</dbReference>
<gene>
    <name evidence="9" type="primary">lepB</name>
    <name evidence="9" type="ORF">JYT19_00120</name>
</gene>
<evidence type="ECO:0000256" key="7">
    <source>
        <dbReference type="RuleBase" id="RU362042"/>
    </source>
</evidence>
<protein>
    <recommendedName>
        <fullName evidence="4 7">Signal peptidase I</fullName>
        <ecNumber evidence="4 7">3.4.21.89</ecNumber>
    </recommendedName>
</protein>
<feature type="domain" description="Peptidase S26" evidence="8">
    <location>
        <begin position="169"/>
        <end position="396"/>
    </location>
</feature>
<dbReference type="InterPro" id="IPR019758">
    <property type="entry name" value="Pept_S26A_signal_pept_1_CS"/>
</dbReference>
<evidence type="ECO:0000256" key="4">
    <source>
        <dbReference type="ARBA" id="ARBA00013208"/>
    </source>
</evidence>
<dbReference type="PANTHER" id="PTHR43390">
    <property type="entry name" value="SIGNAL PEPTIDASE I"/>
    <property type="match status" value="1"/>
</dbReference>
<keyword evidence="6 7" id="KW-0378">Hydrolase</keyword>
<evidence type="ECO:0000256" key="2">
    <source>
        <dbReference type="ARBA" id="ARBA00004401"/>
    </source>
</evidence>
<dbReference type="Proteomes" id="UP000765003">
    <property type="component" value="Unassembled WGS sequence"/>
</dbReference>
<feature type="transmembrane region" description="Helical" evidence="7">
    <location>
        <begin position="36"/>
        <end position="60"/>
    </location>
</feature>
<comment type="caution">
    <text evidence="7">Lacks conserved residue(s) required for the propagation of feature annotation.</text>
</comment>
<dbReference type="Pfam" id="PF10502">
    <property type="entry name" value="Peptidase_S26"/>
    <property type="match status" value="1"/>
</dbReference>
<keyword evidence="5 7" id="KW-0645">Protease</keyword>
<evidence type="ECO:0000256" key="6">
    <source>
        <dbReference type="ARBA" id="ARBA00022801"/>
    </source>
</evidence>
<dbReference type="PRINTS" id="PR00727">
    <property type="entry name" value="LEADERPTASE"/>
</dbReference>
<dbReference type="InterPro" id="IPR019533">
    <property type="entry name" value="Peptidase_S26"/>
</dbReference>
<sequence>MREKLITPGRIIALFCALFLLSQVWDFVFSPGGIGSNIILGIFLAVFGVYYITVHLGGFIDDLLFNKGSRKRAVLIRAAAKSLAEHRHSLKIFIKKNKKQLNTENVDFCNLSLNELEKLLTIIKACLTKEPKPTEEQIKNIEAATNKVKGAFVKLLGKQKEHSFLTGAKSLGLALLAAIALRVFIVEPFQIPSGSMIPTLLVGDHLFVSKLKYGIVNPFAKGHSYFIRWSEPKPGDVIVFQAPNYVGTHAGAPWIKRVVAGPNQSIKIVNTVVYVDDKPYPHIAPEELVSYMDYFGASERNGAWEEEEAISTKEQINEIVHYIYMRTPQTRNLFEDNWPLLGMHTPPGLTCVQNECKVKDDHVFVMGDNRGNSTDSRVWGALPISAVKGKALFIWMSVDGSQTSFELGRFVLPKFRFDRWFKNIK</sequence>